<name>A0A843R1W3_LIMFE</name>
<dbReference type="Proteomes" id="UP000466799">
    <property type="component" value="Unassembled WGS sequence"/>
</dbReference>
<feature type="compositionally biased region" description="Basic residues" evidence="1">
    <location>
        <begin position="50"/>
        <end position="61"/>
    </location>
</feature>
<evidence type="ECO:0000256" key="1">
    <source>
        <dbReference type="SAM" id="MobiDB-lite"/>
    </source>
</evidence>
<feature type="region of interest" description="Disordered" evidence="1">
    <location>
        <begin position="31"/>
        <end position="61"/>
    </location>
</feature>
<dbReference type="AlphaFoldDB" id="A0A843R1W3"/>
<proteinExistence type="predicted"/>
<protein>
    <submittedName>
        <fullName evidence="2">Uncharacterized protein</fullName>
    </submittedName>
</protein>
<dbReference type="RefSeq" id="WP_152729177.1">
    <property type="nucleotide sequence ID" value="NZ_WHJL01000124.1"/>
</dbReference>
<sequence>SSFLFSSYLLHFNCKFVALKTKKILSTNHHYGNPSTRFSVEPQQLEASKNKHRKGKRLNKN</sequence>
<dbReference type="EMBL" id="WHJL01000124">
    <property type="protein sequence ID" value="MPQ35973.1"/>
    <property type="molecule type" value="Genomic_DNA"/>
</dbReference>
<reference evidence="2 3" key="1">
    <citation type="submission" date="2019-10" db="EMBL/GenBank/DDBJ databases">
        <title>Genome Sequencing and assembly of Lactobacillus fermentum I2, a lactic acid bacteria.</title>
        <authorList>
            <person name="Lopes L.S."/>
            <person name="Persinoti G.F."/>
            <person name="Riano-Pachon D.M."/>
            <person name="Labate C.A."/>
        </authorList>
    </citation>
    <scope>NUCLEOTIDE SEQUENCE [LARGE SCALE GENOMIC DNA]</scope>
    <source>
        <strain evidence="2 3">I2</strain>
    </source>
</reference>
<accession>A0A843R1W3</accession>
<evidence type="ECO:0000313" key="3">
    <source>
        <dbReference type="Proteomes" id="UP000466799"/>
    </source>
</evidence>
<comment type="caution">
    <text evidence="2">The sequence shown here is derived from an EMBL/GenBank/DDBJ whole genome shotgun (WGS) entry which is preliminary data.</text>
</comment>
<organism evidence="2 3">
    <name type="scientific">Limosilactobacillus fermentum</name>
    <name type="common">Lactobacillus fermentum</name>
    <dbReference type="NCBI Taxonomy" id="1613"/>
    <lineage>
        <taxon>Bacteria</taxon>
        <taxon>Bacillati</taxon>
        <taxon>Bacillota</taxon>
        <taxon>Bacilli</taxon>
        <taxon>Lactobacillales</taxon>
        <taxon>Lactobacillaceae</taxon>
        <taxon>Limosilactobacillus</taxon>
    </lineage>
</organism>
<gene>
    <name evidence="2" type="ORF">GC247_08910</name>
</gene>
<evidence type="ECO:0000313" key="2">
    <source>
        <dbReference type="EMBL" id="MPQ35973.1"/>
    </source>
</evidence>
<feature type="non-terminal residue" evidence="2">
    <location>
        <position position="1"/>
    </location>
</feature>
<feature type="compositionally biased region" description="Polar residues" evidence="1">
    <location>
        <begin position="31"/>
        <end position="47"/>
    </location>
</feature>